<dbReference type="InterPro" id="IPR045569">
    <property type="entry name" value="Metalloprtase-TldD/E_C"/>
</dbReference>
<dbReference type="EMBL" id="FOGI01000015">
    <property type="protein sequence ID" value="SES45068.1"/>
    <property type="molecule type" value="Genomic_DNA"/>
</dbReference>
<dbReference type="SUPFAM" id="SSF111283">
    <property type="entry name" value="Putative modulator of DNA gyrase, PmbA/TldD"/>
    <property type="match status" value="1"/>
</dbReference>
<dbReference type="InterPro" id="IPR036059">
    <property type="entry name" value="TldD/PmbA_sf"/>
</dbReference>
<dbReference type="RefSeq" id="WP_092785634.1">
    <property type="nucleotide sequence ID" value="NZ_FOGI01000015.1"/>
</dbReference>
<reference evidence="3" key="1">
    <citation type="submission" date="2016-10" db="EMBL/GenBank/DDBJ databases">
        <authorList>
            <person name="Varghese N."/>
            <person name="Submissions S."/>
        </authorList>
    </citation>
    <scope>NUCLEOTIDE SEQUENCE [LARGE SCALE GENOMIC DNA]</scope>
    <source>
        <strain evidence="3">DSM 44260</strain>
    </source>
</reference>
<evidence type="ECO:0000313" key="3">
    <source>
        <dbReference type="Proteomes" id="UP000199051"/>
    </source>
</evidence>
<keyword evidence="3" id="KW-1185">Reference proteome</keyword>
<dbReference type="PANTHER" id="PTHR43666">
    <property type="entry name" value="TLDD PROTEIN"/>
    <property type="match status" value="1"/>
</dbReference>
<evidence type="ECO:0000259" key="1">
    <source>
        <dbReference type="Pfam" id="PF19289"/>
    </source>
</evidence>
<dbReference type="AlphaFoldDB" id="A0A1H9XFS8"/>
<organism evidence="2 3">
    <name type="scientific">Actinokineospora terrae</name>
    <dbReference type="NCBI Taxonomy" id="155974"/>
    <lineage>
        <taxon>Bacteria</taxon>
        <taxon>Bacillati</taxon>
        <taxon>Actinomycetota</taxon>
        <taxon>Actinomycetes</taxon>
        <taxon>Pseudonocardiales</taxon>
        <taxon>Pseudonocardiaceae</taxon>
        <taxon>Actinokineospora</taxon>
    </lineage>
</organism>
<keyword evidence="2" id="KW-0645">Protease</keyword>
<evidence type="ECO:0000313" key="2">
    <source>
        <dbReference type="EMBL" id="SES45068.1"/>
    </source>
</evidence>
<name>A0A1H9XFS8_9PSEU</name>
<dbReference type="GO" id="GO:0006508">
    <property type="term" value="P:proteolysis"/>
    <property type="evidence" value="ECO:0007669"/>
    <property type="project" value="UniProtKB-KW"/>
</dbReference>
<dbReference type="Gene3D" id="3.30.2290.10">
    <property type="entry name" value="PmbA/TldD superfamily"/>
    <property type="match status" value="1"/>
</dbReference>
<dbReference type="STRING" id="155974.SAMN04487818_11513"/>
<sequence length="449" mass="45632">MTGFSAPLSAERAIATVESAARAGGADQVEATLLARAGEYTRFAGDRVHQPQDITEVLVRVRAVVDGHAGTVSTSRLDRVPDAVRSAAALARDLARVAGRPGTARVGDPAPATDPDLWHEDTAAFDAAARVGLAGRAMRAAGAAGGSAAGMIGRAATRIAVATSTGISRHAVATEATGSLTVATGTGSSQWTDLHRSSGALRTGAAIDTAIARALASRGRVEPAPGTYTVVLGPQATAELLGFLGVLGFSGDLAAAGVGVCATRAGQAVASPLVTVADDAHHPYGLPIPFDVEGTPKTRVPLLTGGVVGDPVTDLATATHPTGHAHTAREAAPAPVPANVVMDPGQATEAELISGVERGVYVERFWYTRLVDRQASTITGVSRDACFRITDGAIAEPLAGARFTQSIFDFLATVDGVGDVLQAQPIMNVWNGAVSAPAVRGHGFRFGVA</sequence>
<accession>A0A1H9XFS8</accession>
<dbReference type="Proteomes" id="UP000199051">
    <property type="component" value="Unassembled WGS sequence"/>
</dbReference>
<feature type="domain" description="Metalloprotease TldD/E C-terminal" evidence="1">
    <location>
        <begin position="225"/>
        <end position="444"/>
    </location>
</feature>
<dbReference type="PANTHER" id="PTHR43666:SF1">
    <property type="entry name" value="CONSERVED PROTEIN"/>
    <property type="match status" value="1"/>
</dbReference>
<proteinExistence type="predicted"/>
<protein>
    <submittedName>
        <fullName evidence="2">Predicted Zn-dependent protease or its inactivated homolog</fullName>
    </submittedName>
</protein>
<gene>
    <name evidence="2" type="ORF">SAMN04487818_11513</name>
</gene>
<dbReference type="InterPro" id="IPR035068">
    <property type="entry name" value="TldD/PmbA_N"/>
</dbReference>
<keyword evidence="2" id="KW-0378">Hydrolase</keyword>
<dbReference type="GO" id="GO:0008237">
    <property type="term" value="F:metallopeptidase activity"/>
    <property type="evidence" value="ECO:0007669"/>
    <property type="project" value="InterPro"/>
</dbReference>
<dbReference type="Pfam" id="PF19289">
    <property type="entry name" value="PmbA_TldD_3rd"/>
    <property type="match status" value="1"/>
</dbReference>